<gene>
    <name evidence="1" type="ORF">HGMM_F03C01C29</name>
</gene>
<dbReference type="AlphaFoldDB" id="H5S9F2"/>
<proteinExistence type="predicted"/>
<accession>H5S9F2</accession>
<reference evidence="1" key="2">
    <citation type="journal article" date="2012" name="PLoS ONE">
        <title>A Deeply Branching Thermophilic Bacterium with an Ancient Acetyl-CoA Pathway Dominates a Subsurface Ecosystem.</title>
        <authorList>
            <person name="Takami H."/>
            <person name="Noguchi H."/>
            <person name="Takaki Y."/>
            <person name="Uchiyama I."/>
            <person name="Toyoda A."/>
            <person name="Nishi S."/>
            <person name="Chee G.-J."/>
            <person name="Arai W."/>
            <person name="Nunoura T."/>
            <person name="Itoh T."/>
            <person name="Hattori M."/>
            <person name="Takai K."/>
        </authorList>
    </citation>
    <scope>NUCLEOTIDE SEQUENCE</scope>
</reference>
<dbReference type="EMBL" id="AP011639">
    <property type="protein sequence ID" value="BAL52788.1"/>
    <property type="molecule type" value="Genomic_DNA"/>
</dbReference>
<reference evidence="1" key="1">
    <citation type="journal article" date="2005" name="Environ. Microbiol.">
        <title>Genetic and functional properties of uncultivated thermophilic crenarchaeotes from a subsurface gold mine as revealed by analysis of genome fragments.</title>
        <authorList>
            <person name="Nunoura T."/>
            <person name="Hirayama H."/>
            <person name="Takami H."/>
            <person name="Oida H."/>
            <person name="Nishi S."/>
            <person name="Shimamura S."/>
            <person name="Suzuki Y."/>
            <person name="Inagaki F."/>
            <person name="Takai K."/>
            <person name="Nealson K.H."/>
            <person name="Horikoshi K."/>
        </authorList>
    </citation>
    <scope>NUCLEOTIDE SEQUENCE</scope>
</reference>
<evidence type="ECO:0000313" key="1">
    <source>
        <dbReference type="EMBL" id="BAL52788.1"/>
    </source>
</evidence>
<name>H5S9F2_9BACT</name>
<protein>
    <submittedName>
        <fullName evidence="1">Uncharacterized protein</fullName>
    </submittedName>
</protein>
<organism evidence="1">
    <name type="scientific">uncultured Acidobacteriota bacterium</name>
    <dbReference type="NCBI Taxonomy" id="171953"/>
    <lineage>
        <taxon>Bacteria</taxon>
        <taxon>Pseudomonadati</taxon>
        <taxon>Acidobacteriota</taxon>
        <taxon>environmental samples</taxon>
    </lineage>
</organism>
<sequence>MPVVVLKNPPADVPSTVEVTEEAKMGGEGAVYFSTDGRFAVKVYHQPRPDKE</sequence>